<gene>
    <name evidence="3" type="ORF">BAL341_2165</name>
</gene>
<evidence type="ECO:0000256" key="1">
    <source>
        <dbReference type="SAM" id="SignalP"/>
    </source>
</evidence>
<feature type="signal peptide" evidence="1">
    <location>
        <begin position="1"/>
        <end position="22"/>
    </location>
</feature>
<name>A0A486XTD3_9GAMM</name>
<dbReference type="InterPro" id="IPR004509">
    <property type="entry name" value="Competence_ComEA_HhH"/>
</dbReference>
<dbReference type="Gene3D" id="1.10.150.320">
    <property type="entry name" value="Photosystem II 12 kDa extrinsic protein"/>
    <property type="match status" value="1"/>
</dbReference>
<dbReference type="PANTHER" id="PTHR21180">
    <property type="entry name" value="ENDONUCLEASE/EXONUCLEASE/PHOSPHATASE FAMILY DOMAIN-CONTAINING PROTEIN 1"/>
    <property type="match status" value="1"/>
</dbReference>
<keyword evidence="3" id="KW-0675">Receptor</keyword>
<feature type="domain" description="Helix-hairpin-helix DNA-binding motif class 1" evidence="2">
    <location>
        <begin position="81"/>
        <end position="100"/>
    </location>
</feature>
<dbReference type="SMART" id="SM00278">
    <property type="entry name" value="HhH1"/>
    <property type="match status" value="2"/>
</dbReference>
<proteinExistence type="predicted"/>
<dbReference type="GO" id="GO:0006281">
    <property type="term" value="P:DNA repair"/>
    <property type="evidence" value="ECO:0007669"/>
    <property type="project" value="InterPro"/>
</dbReference>
<dbReference type="Pfam" id="PF12836">
    <property type="entry name" value="HHH_3"/>
    <property type="match status" value="1"/>
</dbReference>
<protein>
    <submittedName>
        <fullName evidence="3">Late competence protein ComEA, DNA receptor</fullName>
    </submittedName>
</protein>
<accession>A0A486XTD3</accession>
<dbReference type="GO" id="GO:0015628">
    <property type="term" value="P:protein secretion by the type II secretion system"/>
    <property type="evidence" value="ECO:0007669"/>
    <property type="project" value="TreeGrafter"/>
</dbReference>
<sequence length="104" mass="10873">MKQLAFAIGITVLTLTANQCLAQAKPAAEITKATAAAHSVQKININKATAEQLQAIPGLGQKKAQAVLDYIAEHGSITEASQLTKVKGIGEKLAAKIAPYVSYN</sequence>
<dbReference type="AlphaFoldDB" id="A0A486XTD3"/>
<reference evidence="3" key="1">
    <citation type="submission" date="2019-04" db="EMBL/GenBank/DDBJ databases">
        <authorList>
            <person name="Brambilla D."/>
        </authorList>
    </citation>
    <scope>NUCLEOTIDE SEQUENCE</scope>
    <source>
        <strain evidence="3">BAL1</strain>
    </source>
</reference>
<organism evidence="3">
    <name type="scientific">Rheinheimera sp. BAL341</name>
    <dbReference type="NCBI Taxonomy" id="1708203"/>
    <lineage>
        <taxon>Bacteria</taxon>
        <taxon>Pseudomonadati</taxon>
        <taxon>Pseudomonadota</taxon>
        <taxon>Gammaproteobacteria</taxon>
        <taxon>Chromatiales</taxon>
        <taxon>Chromatiaceae</taxon>
        <taxon>Rheinheimera</taxon>
    </lineage>
</organism>
<evidence type="ECO:0000313" key="3">
    <source>
        <dbReference type="EMBL" id="VHO04892.1"/>
    </source>
</evidence>
<dbReference type="GO" id="GO:0015627">
    <property type="term" value="C:type II protein secretion system complex"/>
    <property type="evidence" value="ECO:0007669"/>
    <property type="project" value="TreeGrafter"/>
</dbReference>
<dbReference type="InterPro" id="IPR003583">
    <property type="entry name" value="Hlx-hairpin-Hlx_DNA-bd_motif"/>
</dbReference>
<dbReference type="InterPro" id="IPR051675">
    <property type="entry name" value="Endo/Exo/Phosphatase_dom_1"/>
</dbReference>
<dbReference type="EMBL" id="CAAJGR010000118">
    <property type="protein sequence ID" value="VHO04892.1"/>
    <property type="molecule type" value="Genomic_DNA"/>
</dbReference>
<dbReference type="PANTHER" id="PTHR21180:SF32">
    <property type="entry name" value="ENDONUCLEASE_EXONUCLEASE_PHOSPHATASE FAMILY DOMAIN-CONTAINING PROTEIN 1"/>
    <property type="match status" value="1"/>
</dbReference>
<dbReference type="GO" id="GO:0003677">
    <property type="term" value="F:DNA binding"/>
    <property type="evidence" value="ECO:0007669"/>
    <property type="project" value="InterPro"/>
</dbReference>
<feature type="chain" id="PRO_5019831967" evidence="1">
    <location>
        <begin position="23"/>
        <end position="104"/>
    </location>
</feature>
<dbReference type="SUPFAM" id="SSF47781">
    <property type="entry name" value="RuvA domain 2-like"/>
    <property type="match status" value="1"/>
</dbReference>
<evidence type="ECO:0000259" key="2">
    <source>
        <dbReference type="SMART" id="SM00278"/>
    </source>
</evidence>
<dbReference type="InterPro" id="IPR010994">
    <property type="entry name" value="RuvA_2-like"/>
</dbReference>
<dbReference type="NCBIfam" id="TIGR00426">
    <property type="entry name" value="competence protein ComEA helix-hairpin-helix repeat region"/>
    <property type="match status" value="1"/>
</dbReference>
<feature type="domain" description="Helix-hairpin-helix DNA-binding motif class 1" evidence="2">
    <location>
        <begin position="51"/>
        <end position="70"/>
    </location>
</feature>
<keyword evidence="1" id="KW-0732">Signal</keyword>